<keyword evidence="5" id="KW-1185">Reference proteome</keyword>
<keyword evidence="1 2" id="KW-0129">CBS domain</keyword>
<dbReference type="InterPro" id="IPR051257">
    <property type="entry name" value="Diverse_CBS-Domain"/>
</dbReference>
<dbReference type="InterPro" id="IPR000644">
    <property type="entry name" value="CBS_dom"/>
</dbReference>
<dbReference type="RefSeq" id="WP_380432686.1">
    <property type="nucleotide sequence ID" value="NZ_JBHSAC010000081.1"/>
</dbReference>
<dbReference type="PANTHER" id="PTHR43080">
    <property type="entry name" value="CBS DOMAIN-CONTAINING PROTEIN CBSX3, MITOCHONDRIAL"/>
    <property type="match status" value="1"/>
</dbReference>
<accession>A0ABV8D3P9</accession>
<proteinExistence type="predicted"/>
<dbReference type="NCBIfam" id="NF041630">
    <property type="entry name" value="CBS_CbpB"/>
    <property type="match status" value="1"/>
</dbReference>
<dbReference type="CDD" id="cd04643">
    <property type="entry name" value="CBS_pair_bac"/>
    <property type="match status" value="1"/>
</dbReference>
<comment type="caution">
    <text evidence="4">The sequence shown here is derived from an EMBL/GenBank/DDBJ whole genome shotgun (WGS) entry which is preliminary data.</text>
</comment>
<dbReference type="Proteomes" id="UP001595901">
    <property type="component" value="Unassembled WGS sequence"/>
</dbReference>
<evidence type="ECO:0000256" key="2">
    <source>
        <dbReference type="PROSITE-ProRule" id="PRU00703"/>
    </source>
</evidence>
<dbReference type="Pfam" id="PF00571">
    <property type="entry name" value="CBS"/>
    <property type="match status" value="2"/>
</dbReference>
<dbReference type="SMART" id="SM00116">
    <property type="entry name" value="CBS"/>
    <property type="match status" value="2"/>
</dbReference>
<sequence length="154" mass="17593">MIAKEFKDYLAPFQQDYLTPAEDLALVMSNHRVSHVTLLLTSNGYSRIPVMSPDKRYMGTISMSDILSYQTEQALSDKALADLEIKEMLNHKIEVLTDTADLTEILHKIVDFPFLPVVDSQGFFLGIITRRTVLKSVNSLLHNFTQEYQIELLE</sequence>
<dbReference type="EMBL" id="JBHSAC010000081">
    <property type="protein sequence ID" value="MFC3932931.1"/>
    <property type="molecule type" value="Genomic_DNA"/>
</dbReference>
<dbReference type="SUPFAM" id="SSF54631">
    <property type="entry name" value="CBS-domain pair"/>
    <property type="match status" value="1"/>
</dbReference>
<evidence type="ECO:0000313" key="5">
    <source>
        <dbReference type="Proteomes" id="UP001595901"/>
    </source>
</evidence>
<evidence type="ECO:0000313" key="4">
    <source>
        <dbReference type="EMBL" id="MFC3932931.1"/>
    </source>
</evidence>
<protein>
    <submittedName>
        <fullName evidence="4">Cyclic-di-AMP-binding protein CbpB</fullName>
    </submittedName>
</protein>
<organism evidence="4 5">
    <name type="scientific">Streptococcus dentapri</name>
    <dbReference type="NCBI Taxonomy" id="573564"/>
    <lineage>
        <taxon>Bacteria</taxon>
        <taxon>Bacillati</taxon>
        <taxon>Bacillota</taxon>
        <taxon>Bacilli</taxon>
        <taxon>Lactobacillales</taxon>
        <taxon>Streptococcaceae</taxon>
        <taxon>Streptococcus</taxon>
    </lineage>
</organism>
<evidence type="ECO:0000256" key="1">
    <source>
        <dbReference type="ARBA" id="ARBA00023122"/>
    </source>
</evidence>
<gene>
    <name evidence="4" type="primary">cbpB</name>
    <name evidence="4" type="ORF">ACFOSE_09245</name>
</gene>
<dbReference type="Gene3D" id="3.10.580.10">
    <property type="entry name" value="CBS-domain"/>
    <property type="match status" value="1"/>
</dbReference>
<dbReference type="PANTHER" id="PTHR43080:SF2">
    <property type="entry name" value="CBS DOMAIN-CONTAINING PROTEIN"/>
    <property type="match status" value="1"/>
</dbReference>
<evidence type="ECO:0000259" key="3">
    <source>
        <dbReference type="PROSITE" id="PS51371"/>
    </source>
</evidence>
<dbReference type="PROSITE" id="PS51371">
    <property type="entry name" value="CBS"/>
    <property type="match status" value="1"/>
</dbReference>
<reference evidence="5" key="1">
    <citation type="journal article" date="2019" name="Int. J. Syst. Evol. Microbiol.">
        <title>The Global Catalogue of Microorganisms (GCM) 10K type strain sequencing project: providing services to taxonomists for standard genome sequencing and annotation.</title>
        <authorList>
            <consortium name="The Broad Institute Genomics Platform"/>
            <consortium name="The Broad Institute Genome Sequencing Center for Infectious Disease"/>
            <person name="Wu L."/>
            <person name="Ma J."/>
        </authorList>
    </citation>
    <scope>NUCLEOTIDE SEQUENCE [LARGE SCALE GENOMIC DNA]</scope>
    <source>
        <strain evidence="5">CCUG 58728</strain>
    </source>
</reference>
<dbReference type="InterPro" id="IPR046342">
    <property type="entry name" value="CBS_dom_sf"/>
</dbReference>
<dbReference type="InterPro" id="IPR048125">
    <property type="entry name" value="CBS_CbpB"/>
</dbReference>
<feature type="domain" description="CBS" evidence="3">
    <location>
        <begin position="18"/>
        <end position="78"/>
    </location>
</feature>
<name>A0ABV8D3P9_9STRE</name>